<dbReference type="PANTHER" id="PTHR33507:SF4">
    <property type="entry name" value="NODULATION COMPETITIVENESS PROTEIN NFED"/>
    <property type="match status" value="1"/>
</dbReference>
<dbReference type="GO" id="GO:0006508">
    <property type="term" value="P:proteolysis"/>
    <property type="evidence" value="ECO:0007669"/>
    <property type="project" value="UniProtKB-KW"/>
</dbReference>
<feature type="domain" description="NfeD-like C-terminal" evidence="6">
    <location>
        <begin position="60"/>
        <end position="114"/>
    </location>
</feature>
<gene>
    <name evidence="7" type="ORF">DDW13_00385</name>
</gene>
<dbReference type="Proteomes" id="UP000245638">
    <property type="component" value="Unassembled WGS sequence"/>
</dbReference>
<dbReference type="RefSeq" id="WP_013774818.1">
    <property type="nucleotide sequence ID" value="NC_015518.1"/>
</dbReference>
<dbReference type="EMBL" id="QEFD01000015">
    <property type="protein sequence ID" value="PVU77693.1"/>
    <property type="molecule type" value="Genomic_DNA"/>
</dbReference>
<proteinExistence type="predicted"/>
<evidence type="ECO:0000256" key="3">
    <source>
        <dbReference type="ARBA" id="ARBA00022989"/>
    </source>
</evidence>
<keyword evidence="7" id="KW-0378">Hydrolase</keyword>
<evidence type="ECO:0000256" key="1">
    <source>
        <dbReference type="ARBA" id="ARBA00004141"/>
    </source>
</evidence>
<dbReference type="OMA" id="EGEYWEA"/>
<keyword evidence="7" id="KW-0645">Protease</keyword>
<name>A0A2T9XCA5_9CREN</name>
<dbReference type="InterPro" id="IPR052165">
    <property type="entry name" value="Membrane_assoc_protease"/>
</dbReference>
<feature type="transmembrane region" description="Helical" evidence="5">
    <location>
        <begin position="5"/>
        <end position="26"/>
    </location>
</feature>
<dbReference type="PANTHER" id="PTHR33507">
    <property type="entry name" value="INNER MEMBRANE PROTEIN YBBJ"/>
    <property type="match status" value="1"/>
</dbReference>
<dbReference type="InterPro" id="IPR002810">
    <property type="entry name" value="NfeD-like_C"/>
</dbReference>
<evidence type="ECO:0000256" key="5">
    <source>
        <dbReference type="SAM" id="Phobius"/>
    </source>
</evidence>
<reference evidence="7 8" key="1">
    <citation type="journal article" date="2015" name="Appl. Environ. Microbiol.">
        <title>Nanoarchaeota, Their Sulfolobales Host, and Nanoarchaeota Virus Distribution across Yellowstone National Park Hot Springs.</title>
        <authorList>
            <person name="Munson-McGee J.H."/>
            <person name="Field E.K."/>
            <person name="Bateson M."/>
            <person name="Rooney C."/>
            <person name="Stepanauskas R."/>
            <person name="Young M.J."/>
        </authorList>
    </citation>
    <scope>NUCLEOTIDE SEQUENCE [LARGE SCALE GENOMIC DNA]</scope>
    <source>
        <strain evidence="7">SCGC AC-742_N10</strain>
    </source>
</reference>
<evidence type="ECO:0000256" key="4">
    <source>
        <dbReference type="ARBA" id="ARBA00023136"/>
    </source>
</evidence>
<accession>A0A2T9XCA5</accession>
<organism evidence="7 8">
    <name type="scientific">Acidianus hospitalis</name>
    <dbReference type="NCBI Taxonomy" id="563177"/>
    <lineage>
        <taxon>Archaea</taxon>
        <taxon>Thermoproteota</taxon>
        <taxon>Thermoprotei</taxon>
        <taxon>Sulfolobales</taxon>
        <taxon>Sulfolobaceae</taxon>
        <taxon>Acidianus</taxon>
    </lineage>
</organism>
<evidence type="ECO:0000313" key="8">
    <source>
        <dbReference type="Proteomes" id="UP000245638"/>
    </source>
</evidence>
<dbReference type="AlphaFoldDB" id="A0A2T9XCA5"/>
<feature type="transmembrane region" description="Helical" evidence="5">
    <location>
        <begin position="32"/>
        <end position="50"/>
    </location>
</feature>
<keyword evidence="3 5" id="KW-1133">Transmembrane helix</keyword>
<sequence length="122" mass="13768">MAHHIVIPIIIILVLVIVLIATGYISDPIIDIPSFAIVGFLTYRIFYVIIKTRKRNLYSYTGKIGKAVEDIPKGKEGYILIEGEYWRAIAEEPITSGDEVIVVGMQDLKLIVRKNKNNEVII</sequence>
<evidence type="ECO:0000256" key="2">
    <source>
        <dbReference type="ARBA" id="ARBA00022692"/>
    </source>
</evidence>
<dbReference type="InterPro" id="IPR012340">
    <property type="entry name" value="NA-bd_OB-fold"/>
</dbReference>
<keyword evidence="2 5" id="KW-0812">Transmembrane</keyword>
<dbReference type="GO" id="GO:0008233">
    <property type="term" value="F:peptidase activity"/>
    <property type="evidence" value="ECO:0007669"/>
    <property type="project" value="UniProtKB-KW"/>
</dbReference>
<comment type="subcellular location">
    <subcellularLocation>
        <location evidence="1">Membrane</location>
        <topology evidence="1">Multi-pass membrane protein</topology>
    </subcellularLocation>
</comment>
<comment type="caution">
    <text evidence="7">The sequence shown here is derived from an EMBL/GenBank/DDBJ whole genome shotgun (WGS) entry which is preliminary data.</text>
</comment>
<protein>
    <submittedName>
        <fullName evidence="7">Serine protease</fullName>
    </submittedName>
</protein>
<evidence type="ECO:0000259" key="6">
    <source>
        <dbReference type="Pfam" id="PF01957"/>
    </source>
</evidence>
<evidence type="ECO:0000313" key="7">
    <source>
        <dbReference type="EMBL" id="PVU77693.1"/>
    </source>
</evidence>
<keyword evidence="4 5" id="KW-0472">Membrane</keyword>
<dbReference type="Gene3D" id="2.40.50.140">
    <property type="entry name" value="Nucleic acid-binding proteins"/>
    <property type="match status" value="1"/>
</dbReference>
<dbReference type="SUPFAM" id="SSF141322">
    <property type="entry name" value="NfeD domain-like"/>
    <property type="match status" value="1"/>
</dbReference>
<dbReference type="Pfam" id="PF01957">
    <property type="entry name" value="NfeD"/>
    <property type="match status" value="1"/>
</dbReference>
<dbReference type="GO" id="GO:0016020">
    <property type="term" value="C:membrane"/>
    <property type="evidence" value="ECO:0007669"/>
    <property type="project" value="UniProtKB-SubCell"/>
</dbReference>